<comment type="similarity">
    <text evidence="2">Belongs to the sphingosine N-acyltransferase family.</text>
</comment>
<evidence type="ECO:0000256" key="7">
    <source>
        <dbReference type="ARBA" id="ARBA00023136"/>
    </source>
</evidence>
<dbReference type="RefSeq" id="XP_056525732.1">
    <property type="nucleotide sequence ID" value="XM_056663619.1"/>
</dbReference>
<evidence type="ECO:0000256" key="11">
    <source>
        <dbReference type="SAM" id="Phobius"/>
    </source>
</evidence>
<dbReference type="GeneID" id="81402789"/>
<dbReference type="InterPro" id="IPR016439">
    <property type="entry name" value="Lag1/Lac1-like"/>
</dbReference>
<keyword evidence="4 9" id="KW-0812">Transmembrane</keyword>
<gene>
    <name evidence="13" type="ORF">N7515_002875</name>
</gene>
<dbReference type="EMBL" id="JAPQKL010000002">
    <property type="protein sequence ID" value="KAJ5144088.1"/>
    <property type="molecule type" value="Genomic_DNA"/>
</dbReference>
<evidence type="ECO:0000256" key="3">
    <source>
        <dbReference type="ARBA" id="ARBA00022679"/>
    </source>
</evidence>
<keyword evidence="7 9" id="KW-0472">Membrane</keyword>
<evidence type="ECO:0000313" key="14">
    <source>
        <dbReference type="Proteomes" id="UP001149079"/>
    </source>
</evidence>
<evidence type="ECO:0000256" key="5">
    <source>
        <dbReference type="ARBA" id="ARBA00022824"/>
    </source>
</evidence>
<feature type="transmembrane region" description="Helical" evidence="11">
    <location>
        <begin position="288"/>
        <end position="307"/>
    </location>
</feature>
<dbReference type="AlphaFoldDB" id="A0A9W9HCD2"/>
<feature type="compositionally biased region" description="Basic residues" evidence="10">
    <location>
        <begin position="47"/>
        <end position="56"/>
    </location>
</feature>
<dbReference type="GO" id="GO:0046513">
    <property type="term" value="P:ceramide biosynthetic process"/>
    <property type="evidence" value="ECO:0007669"/>
    <property type="project" value="InterPro"/>
</dbReference>
<feature type="transmembrane region" description="Helical" evidence="11">
    <location>
        <begin position="69"/>
        <end position="86"/>
    </location>
</feature>
<dbReference type="Pfam" id="PF03798">
    <property type="entry name" value="TRAM_LAG1_CLN8"/>
    <property type="match status" value="1"/>
</dbReference>
<evidence type="ECO:0000256" key="2">
    <source>
        <dbReference type="ARBA" id="ARBA00009808"/>
    </source>
</evidence>
<feature type="transmembrane region" description="Helical" evidence="11">
    <location>
        <begin position="213"/>
        <end position="232"/>
    </location>
</feature>
<reference evidence="13" key="2">
    <citation type="journal article" date="2023" name="IMA Fungus">
        <title>Comparative genomic study of the Penicillium genus elucidates a diverse pangenome and 15 lateral gene transfer events.</title>
        <authorList>
            <person name="Petersen C."/>
            <person name="Sorensen T."/>
            <person name="Nielsen M.R."/>
            <person name="Sondergaard T.E."/>
            <person name="Sorensen J.L."/>
            <person name="Fitzpatrick D.A."/>
            <person name="Frisvad J.C."/>
            <person name="Nielsen K.L."/>
        </authorList>
    </citation>
    <scope>NUCLEOTIDE SEQUENCE</scope>
    <source>
        <strain evidence="13">IBT 22155</strain>
    </source>
</reference>
<feature type="transmembrane region" description="Helical" evidence="11">
    <location>
        <begin position="167"/>
        <end position="184"/>
    </location>
</feature>
<dbReference type="PROSITE" id="PS50922">
    <property type="entry name" value="TLC"/>
    <property type="match status" value="1"/>
</dbReference>
<dbReference type="OrthoDB" id="3053196at2759"/>
<feature type="compositionally biased region" description="Polar residues" evidence="10">
    <location>
        <begin position="27"/>
        <end position="36"/>
    </location>
</feature>
<evidence type="ECO:0000256" key="10">
    <source>
        <dbReference type="SAM" id="MobiDB-lite"/>
    </source>
</evidence>
<evidence type="ECO:0000256" key="1">
    <source>
        <dbReference type="ARBA" id="ARBA00004477"/>
    </source>
</evidence>
<feature type="transmembrane region" description="Helical" evidence="11">
    <location>
        <begin position="341"/>
        <end position="366"/>
    </location>
</feature>
<feature type="transmembrane region" description="Helical" evidence="11">
    <location>
        <begin position="124"/>
        <end position="146"/>
    </location>
</feature>
<evidence type="ECO:0000256" key="9">
    <source>
        <dbReference type="PROSITE-ProRule" id="PRU00205"/>
    </source>
</evidence>
<sequence>MASSSPLNGAKQPPKGQNSIRDRRRTTNGTQANAKGNNAIPATLKAPTRKRKKQPSLLRRCKRFAAKHTWALPLALLLGILGLYALDPTESNPLSHFIFLSYKQEPLDTHPNAAPQYGKGLWDIAFVSFYVIVLSFTREFIMQELLRPLAQAHIKSRSKQARFMEQMYAVIYFGVLGPVGLYVMRQTPVWYFNTRGMYELFPHRTHAAEFKTYYLFEAAYWAQQAIVMLLGMEKPRKDFYELVTHHIVTLALIALSYRFHFTYMGIAIYITHDISDFFLAVSKSLHYIAPDIMIPFYAASIGAWIYLRHVLNLRILYSILTEFRTVGPYELNWETQQYKCWISNIITFGLLAILQTLNLFWLYCLLRSAFKFLLTGEKKDDRSEPETEVEQESSAVEVNSLSSNGSALARKTNHVSQAS</sequence>
<feature type="region of interest" description="Disordered" evidence="10">
    <location>
        <begin position="378"/>
        <end position="419"/>
    </location>
</feature>
<dbReference type="Proteomes" id="UP001149079">
    <property type="component" value="Unassembled WGS sequence"/>
</dbReference>
<feature type="region of interest" description="Disordered" evidence="10">
    <location>
        <begin position="1"/>
        <end position="56"/>
    </location>
</feature>
<comment type="subcellular location">
    <subcellularLocation>
        <location evidence="1">Endoplasmic reticulum membrane</location>
        <topology evidence="1">Multi-pass membrane protein</topology>
    </subcellularLocation>
</comment>
<protein>
    <recommendedName>
        <fullName evidence="12">TLC domain-containing protein</fullName>
    </recommendedName>
</protein>
<dbReference type="GO" id="GO:0050291">
    <property type="term" value="F:sphingosine N-acyltransferase activity"/>
    <property type="evidence" value="ECO:0007669"/>
    <property type="project" value="InterPro"/>
</dbReference>
<name>A0A9W9HCD2_9EURO</name>
<keyword evidence="5" id="KW-0256">Endoplasmic reticulum</keyword>
<dbReference type="InterPro" id="IPR006634">
    <property type="entry name" value="TLC-dom"/>
</dbReference>
<evidence type="ECO:0000256" key="4">
    <source>
        <dbReference type="ARBA" id="ARBA00022692"/>
    </source>
</evidence>
<comment type="caution">
    <text evidence="13">The sequence shown here is derived from an EMBL/GenBank/DDBJ whole genome shotgun (WGS) entry which is preliminary data.</text>
</comment>
<keyword evidence="3" id="KW-0808">Transferase</keyword>
<evidence type="ECO:0000313" key="13">
    <source>
        <dbReference type="EMBL" id="KAJ5144088.1"/>
    </source>
</evidence>
<evidence type="ECO:0000256" key="6">
    <source>
        <dbReference type="ARBA" id="ARBA00022989"/>
    </source>
</evidence>
<dbReference type="SMART" id="SM00724">
    <property type="entry name" value="TLC"/>
    <property type="match status" value="1"/>
</dbReference>
<reference evidence="13" key="1">
    <citation type="submission" date="2022-11" db="EMBL/GenBank/DDBJ databases">
        <authorList>
            <person name="Petersen C."/>
        </authorList>
    </citation>
    <scope>NUCLEOTIDE SEQUENCE</scope>
    <source>
        <strain evidence="13">IBT 22155</strain>
    </source>
</reference>
<dbReference type="GO" id="GO:0005789">
    <property type="term" value="C:endoplasmic reticulum membrane"/>
    <property type="evidence" value="ECO:0007669"/>
    <property type="project" value="UniProtKB-SubCell"/>
</dbReference>
<feature type="domain" description="TLC" evidence="12">
    <location>
        <begin position="158"/>
        <end position="374"/>
    </location>
</feature>
<keyword evidence="8" id="KW-0325">Glycoprotein</keyword>
<dbReference type="PANTHER" id="PTHR12560:SF11">
    <property type="entry name" value="CERAMIDE SYNTHASE LAC1-RELATED"/>
    <property type="match status" value="1"/>
</dbReference>
<evidence type="ECO:0000259" key="12">
    <source>
        <dbReference type="PROSITE" id="PS50922"/>
    </source>
</evidence>
<keyword evidence="14" id="KW-1185">Reference proteome</keyword>
<proteinExistence type="inferred from homology"/>
<accession>A0A9W9HCD2</accession>
<organism evidence="13 14">
    <name type="scientific">Penicillium bovifimosum</name>
    <dbReference type="NCBI Taxonomy" id="126998"/>
    <lineage>
        <taxon>Eukaryota</taxon>
        <taxon>Fungi</taxon>
        <taxon>Dikarya</taxon>
        <taxon>Ascomycota</taxon>
        <taxon>Pezizomycotina</taxon>
        <taxon>Eurotiomycetes</taxon>
        <taxon>Eurotiomycetidae</taxon>
        <taxon>Eurotiales</taxon>
        <taxon>Aspergillaceae</taxon>
        <taxon>Penicillium</taxon>
    </lineage>
</organism>
<dbReference type="PANTHER" id="PTHR12560">
    <property type="entry name" value="LONGEVITY ASSURANCE FACTOR 1 LAG1"/>
    <property type="match status" value="1"/>
</dbReference>
<feature type="compositionally biased region" description="Polar residues" evidence="10">
    <location>
        <begin position="392"/>
        <end position="406"/>
    </location>
</feature>
<keyword evidence="6 11" id="KW-1133">Transmembrane helix</keyword>
<evidence type="ECO:0000256" key="8">
    <source>
        <dbReference type="ARBA" id="ARBA00023180"/>
    </source>
</evidence>